<protein>
    <submittedName>
        <fullName evidence="2">Uncharacterized protein</fullName>
    </submittedName>
</protein>
<name>B9SYC5_RICCO</name>
<dbReference type="InParanoid" id="B9SYC5"/>
<reference evidence="3" key="1">
    <citation type="journal article" date="2010" name="Nat. Biotechnol.">
        <title>Draft genome sequence of the oilseed species Ricinus communis.</title>
        <authorList>
            <person name="Chan A.P."/>
            <person name="Crabtree J."/>
            <person name="Zhao Q."/>
            <person name="Lorenzi H."/>
            <person name="Orvis J."/>
            <person name="Puiu D."/>
            <person name="Melake-Berhan A."/>
            <person name="Jones K.M."/>
            <person name="Redman J."/>
            <person name="Chen G."/>
            <person name="Cahoon E.B."/>
            <person name="Gedil M."/>
            <person name="Stanke M."/>
            <person name="Haas B.J."/>
            <person name="Wortman J.R."/>
            <person name="Fraser-Liggett C.M."/>
            <person name="Ravel J."/>
            <person name="Rabinowicz P.D."/>
        </authorList>
    </citation>
    <scope>NUCLEOTIDE SEQUENCE [LARGE SCALE GENOMIC DNA]</scope>
    <source>
        <strain evidence="3">cv. Hale</strain>
    </source>
</reference>
<dbReference type="AlphaFoldDB" id="B9SYC5"/>
<dbReference type="EMBL" id="EQ974247">
    <property type="protein sequence ID" value="EEF31382.1"/>
    <property type="molecule type" value="Genomic_DNA"/>
</dbReference>
<sequence>MLLHTVALVIWGWRVMASHGNAVVDFISPSNAWQPKFRFKNAWLREQECQDLVSSVWNAFADDGIQGHISIFGRSLLKWGSDLKK</sequence>
<proteinExistence type="predicted"/>
<accession>B9SYC5</accession>
<dbReference type="Proteomes" id="UP000008311">
    <property type="component" value="Unassembled WGS sequence"/>
</dbReference>
<evidence type="ECO:0000256" key="1">
    <source>
        <dbReference type="SAM" id="SignalP"/>
    </source>
</evidence>
<organism evidence="2 3">
    <name type="scientific">Ricinus communis</name>
    <name type="common">Castor bean</name>
    <dbReference type="NCBI Taxonomy" id="3988"/>
    <lineage>
        <taxon>Eukaryota</taxon>
        <taxon>Viridiplantae</taxon>
        <taxon>Streptophyta</taxon>
        <taxon>Embryophyta</taxon>
        <taxon>Tracheophyta</taxon>
        <taxon>Spermatophyta</taxon>
        <taxon>Magnoliopsida</taxon>
        <taxon>eudicotyledons</taxon>
        <taxon>Gunneridae</taxon>
        <taxon>Pentapetalae</taxon>
        <taxon>rosids</taxon>
        <taxon>fabids</taxon>
        <taxon>Malpighiales</taxon>
        <taxon>Euphorbiaceae</taxon>
        <taxon>Acalyphoideae</taxon>
        <taxon>Acalypheae</taxon>
        <taxon>Ricinus</taxon>
    </lineage>
</organism>
<evidence type="ECO:0000313" key="2">
    <source>
        <dbReference type="EMBL" id="EEF31382.1"/>
    </source>
</evidence>
<keyword evidence="1" id="KW-0732">Signal</keyword>
<evidence type="ECO:0000313" key="3">
    <source>
        <dbReference type="Proteomes" id="UP000008311"/>
    </source>
</evidence>
<feature type="signal peptide" evidence="1">
    <location>
        <begin position="1"/>
        <end position="17"/>
    </location>
</feature>
<keyword evidence="3" id="KW-1185">Reference proteome</keyword>
<feature type="chain" id="PRO_5002891793" evidence="1">
    <location>
        <begin position="18"/>
        <end position="85"/>
    </location>
</feature>
<gene>
    <name evidence="2" type="ORF">RCOM_0917280</name>
</gene>